<accession>A0A4D6LVS5</accession>
<organism evidence="1 2">
    <name type="scientific">Vigna unguiculata</name>
    <name type="common">Cowpea</name>
    <dbReference type="NCBI Taxonomy" id="3917"/>
    <lineage>
        <taxon>Eukaryota</taxon>
        <taxon>Viridiplantae</taxon>
        <taxon>Streptophyta</taxon>
        <taxon>Embryophyta</taxon>
        <taxon>Tracheophyta</taxon>
        <taxon>Spermatophyta</taxon>
        <taxon>Magnoliopsida</taxon>
        <taxon>eudicotyledons</taxon>
        <taxon>Gunneridae</taxon>
        <taxon>Pentapetalae</taxon>
        <taxon>rosids</taxon>
        <taxon>fabids</taxon>
        <taxon>Fabales</taxon>
        <taxon>Fabaceae</taxon>
        <taxon>Papilionoideae</taxon>
        <taxon>50 kb inversion clade</taxon>
        <taxon>NPAAA clade</taxon>
        <taxon>indigoferoid/millettioid clade</taxon>
        <taxon>Phaseoleae</taxon>
        <taxon>Vigna</taxon>
    </lineage>
</organism>
<evidence type="ECO:0000313" key="2">
    <source>
        <dbReference type="Proteomes" id="UP000501690"/>
    </source>
</evidence>
<evidence type="ECO:0000313" key="1">
    <source>
        <dbReference type="EMBL" id="QCD92448.1"/>
    </source>
</evidence>
<proteinExistence type="predicted"/>
<reference evidence="1 2" key="1">
    <citation type="submission" date="2019-04" db="EMBL/GenBank/DDBJ databases">
        <title>An improved genome assembly and genetic linkage map for asparagus bean, Vigna unguiculata ssp. sesquipedialis.</title>
        <authorList>
            <person name="Xia Q."/>
            <person name="Zhang R."/>
            <person name="Dong Y."/>
        </authorList>
    </citation>
    <scope>NUCLEOTIDE SEQUENCE [LARGE SCALE GENOMIC DNA]</scope>
    <source>
        <tissue evidence="1">Leaf</tissue>
    </source>
</reference>
<name>A0A4D6LVS5_VIGUN</name>
<protein>
    <submittedName>
        <fullName evidence="1">Uncharacterized protein</fullName>
    </submittedName>
</protein>
<dbReference type="Proteomes" id="UP000501690">
    <property type="component" value="Linkage Group LG5"/>
</dbReference>
<sequence length="53" mass="6089">MLTVGSSFPRQSTSSRSTEILVCRFNFCKTIDRIFFSKAINFVEVDRSFGCCR</sequence>
<dbReference type="AlphaFoldDB" id="A0A4D6LVS5"/>
<dbReference type="EMBL" id="CP039349">
    <property type="protein sequence ID" value="QCD92448.1"/>
    <property type="molecule type" value="Genomic_DNA"/>
</dbReference>
<gene>
    <name evidence="1" type="ORF">DEO72_LG5g511</name>
</gene>
<keyword evidence="2" id="KW-1185">Reference proteome</keyword>